<proteinExistence type="predicted"/>
<dbReference type="eggNOG" id="ENOG50315UJ">
    <property type="taxonomic scope" value="Bacteria"/>
</dbReference>
<organism evidence="1 2">
    <name type="scientific">Frateuria aurantia (strain ATCC 33424 / DSM 6220 / KCTC 2777 / LMG 1558 / NBRC 3245 / NCIMB 13370)</name>
    <name type="common">Acetobacter aurantius</name>
    <dbReference type="NCBI Taxonomy" id="767434"/>
    <lineage>
        <taxon>Bacteria</taxon>
        <taxon>Pseudomonadati</taxon>
        <taxon>Pseudomonadota</taxon>
        <taxon>Gammaproteobacteria</taxon>
        <taxon>Lysobacterales</taxon>
        <taxon>Rhodanobacteraceae</taxon>
        <taxon>Frateuria</taxon>
    </lineage>
</organism>
<evidence type="ECO:0000313" key="2">
    <source>
        <dbReference type="Proteomes" id="UP000005234"/>
    </source>
</evidence>
<dbReference type="EMBL" id="CP003350">
    <property type="protein sequence ID" value="AFC84947.1"/>
    <property type="molecule type" value="Genomic_DNA"/>
</dbReference>
<dbReference type="OrthoDB" id="5957605at2"/>
<dbReference type="AlphaFoldDB" id="H8L4B4"/>
<dbReference type="RefSeq" id="WP_014401953.1">
    <property type="nucleotide sequence ID" value="NC_017033.1"/>
</dbReference>
<reference evidence="1" key="1">
    <citation type="submission" date="2012-02" db="EMBL/GenBank/DDBJ databases">
        <title>The complete genome of Frateuria aurantia DSM 6220.</title>
        <authorList>
            <consortium name="US DOE Joint Genome Institute (JGI-PGF)"/>
            <person name="Lucas S."/>
            <person name="Copeland A."/>
            <person name="Lapidus A."/>
            <person name="Glavina del Rio T."/>
            <person name="Dalin E."/>
            <person name="Tice H."/>
            <person name="Bruce D."/>
            <person name="Goodwin L."/>
            <person name="Pitluck S."/>
            <person name="Peters L."/>
            <person name="Ovchinnikova G."/>
            <person name="Teshima H."/>
            <person name="Kyrpides N."/>
            <person name="Mavromatis K."/>
            <person name="Ivanova N."/>
            <person name="Brettin T."/>
            <person name="Detter J.C."/>
            <person name="Han C."/>
            <person name="Larimer F."/>
            <person name="Land M."/>
            <person name="Hauser L."/>
            <person name="Markowitz V."/>
            <person name="Cheng J.-F."/>
            <person name="Hugenholtz P."/>
            <person name="Woyke T."/>
            <person name="Wu D."/>
            <person name="Brambilla E."/>
            <person name="Klenk H.-P."/>
            <person name="Eisen J.A."/>
        </authorList>
    </citation>
    <scope>NUCLEOTIDE SEQUENCE</scope>
    <source>
        <strain evidence="1">DSM 6220</strain>
    </source>
</reference>
<name>H8L4B4_FRAAD</name>
<gene>
    <name evidence="1" type="ordered locus">Fraau_0460</name>
</gene>
<keyword evidence="2" id="KW-1185">Reference proteome</keyword>
<dbReference type="Proteomes" id="UP000005234">
    <property type="component" value="Chromosome"/>
</dbReference>
<sequence>MSGWFSSWSRGRGTRPQSQLVCGSRKEVELDRFLRMLPGLGTVLYLPASQLRAWPIARPQTGVIAESPLLLPLLHTRSLRVVTQIVTSGPLEWLDCEDGVGQRLARIYLLPDSDYLSWDRITAGEEAEDQAPALSTRRWRPGAAILTGFRLRQLARVPLLSCSGYERLSGIGLRVAGDLACRERVHLGAISAPVQPLETTLLID</sequence>
<dbReference type="STRING" id="767434.Fraau_0460"/>
<dbReference type="SUPFAM" id="SSF144064">
    <property type="entry name" value="Heme iron utilization protein-like"/>
    <property type="match status" value="1"/>
</dbReference>
<dbReference type="KEGG" id="fau:Fraau_0460"/>
<protein>
    <submittedName>
        <fullName evidence="1">Uncharacterized protein</fullName>
    </submittedName>
</protein>
<dbReference type="HOGENOM" id="CLU_1341603_0_0_6"/>
<evidence type="ECO:0000313" key="1">
    <source>
        <dbReference type="EMBL" id="AFC84947.1"/>
    </source>
</evidence>
<accession>H8L4B4</accession>